<evidence type="ECO:0000313" key="24">
    <source>
        <dbReference type="EMBL" id="GLF97021.1"/>
    </source>
</evidence>
<keyword evidence="12 22" id="KW-0472">Membrane</keyword>
<evidence type="ECO:0000256" key="14">
    <source>
        <dbReference type="ARBA" id="ARBA00025712"/>
    </source>
</evidence>
<dbReference type="Proteomes" id="UP001291653">
    <property type="component" value="Unassembled WGS sequence"/>
</dbReference>
<keyword evidence="11" id="KW-0411">Iron-sulfur</keyword>
<dbReference type="EC" id="1.14.19.21" evidence="16"/>
<evidence type="ECO:0000256" key="21">
    <source>
        <dbReference type="SAM" id="MobiDB-lite"/>
    </source>
</evidence>
<evidence type="ECO:0000256" key="16">
    <source>
        <dbReference type="ARBA" id="ARBA00026095"/>
    </source>
</evidence>
<dbReference type="InterPro" id="IPR045605">
    <property type="entry name" value="KshA-like_C"/>
</dbReference>
<evidence type="ECO:0000256" key="15">
    <source>
        <dbReference type="ARBA" id="ARBA00025729"/>
    </source>
</evidence>
<dbReference type="PANTHER" id="PTHR21266">
    <property type="entry name" value="IRON-SULFUR DOMAIN CONTAINING PROTEIN"/>
    <property type="match status" value="1"/>
</dbReference>
<dbReference type="Pfam" id="PF19298">
    <property type="entry name" value="KshA_C"/>
    <property type="match status" value="1"/>
</dbReference>
<comment type="cofactor">
    <cofactor evidence="1">
        <name>Fe cation</name>
        <dbReference type="ChEBI" id="CHEBI:24875"/>
    </cofactor>
</comment>
<reference evidence="24 25" key="1">
    <citation type="submission" date="2022-10" db="EMBL/GenBank/DDBJ databases">
        <title>Draft genome sequence of Streptomyces sp. YSPA8.</title>
        <authorList>
            <person name="Moriuchi R."/>
            <person name="Dohra H."/>
            <person name="Yamamura H."/>
            <person name="Kodani S."/>
        </authorList>
    </citation>
    <scope>NUCLEOTIDE SEQUENCE [LARGE SCALE GENOMIC DNA]</scope>
    <source>
        <strain evidence="24 25">YSPA8</strain>
    </source>
</reference>
<evidence type="ECO:0000256" key="18">
    <source>
        <dbReference type="ARBA" id="ARBA00046982"/>
    </source>
</evidence>
<keyword evidence="4 22" id="KW-0812">Transmembrane</keyword>
<keyword evidence="8 22" id="KW-1133">Transmembrane helix</keyword>
<evidence type="ECO:0000256" key="6">
    <source>
        <dbReference type="ARBA" id="ARBA00022723"/>
    </source>
</evidence>
<evidence type="ECO:0000256" key="2">
    <source>
        <dbReference type="ARBA" id="ARBA00004370"/>
    </source>
</evidence>
<evidence type="ECO:0000313" key="25">
    <source>
        <dbReference type="Proteomes" id="UP001291653"/>
    </source>
</evidence>
<keyword evidence="13" id="KW-0753">Steroid metabolism</keyword>
<evidence type="ECO:0000256" key="3">
    <source>
        <dbReference type="ARBA" id="ARBA00004972"/>
    </source>
</evidence>
<comment type="catalytic activity">
    <reaction evidence="19">
        <text>cholesterol + NADH + O2 + H(+) = 7-dehydrocholesterol + NAD(+) + 2 H2O</text>
        <dbReference type="Rhea" id="RHEA:51644"/>
        <dbReference type="ChEBI" id="CHEBI:15377"/>
        <dbReference type="ChEBI" id="CHEBI:15378"/>
        <dbReference type="ChEBI" id="CHEBI:15379"/>
        <dbReference type="ChEBI" id="CHEBI:16113"/>
        <dbReference type="ChEBI" id="CHEBI:17759"/>
        <dbReference type="ChEBI" id="CHEBI:57540"/>
        <dbReference type="ChEBI" id="CHEBI:57945"/>
        <dbReference type="EC" id="1.14.19.21"/>
    </reaction>
    <physiologicalReaction direction="left-to-right" evidence="19">
        <dbReference type="Rhea" id="RHEA:51645"/>
    </physiologicalReaction>
</comment>
<comment type="caution">
    <text evidence="24">The sequence shown here is derived from an EMBL/GenBank/DDBJ whole genome shotgun (WGS) entry which is preliminary data.</text>
</comment>
<protein>
    <recommendedName>
        <fullName evidence="16">cholesterol 7-desaturase</fullName>
        <ecNumber evidence="16">1.14.19.21</ecNumber>
    </recommendedName>
    <alternativeName>
        <fullName evidence="17">Rieske-type oxygenase</fullName>
    </alternativeName>
</protein>
<proteinExistence type="inferred from homology"/>
<organism evidence="24 25">
    <name type="scientific">Streptomyces yaizuensis</name>
    <dbReference type="NCBI Taxonomy" id="2989713"/>
    <lineage>
        <taxon>Bacteria</taxon>
        <taxon>Bacillati</taxon>
        <taxon>Actinomycetota</taxon>
        <taxon>Actinomycetes</taxon>
        <taxon>Kitasatosporales</taxon>
        <taxon>Streptomycetaceae</taxon>
        <taxon>Streptomyces</taxon>
    </lineage>
</organism>
<evidence type="ECO:0000256" key="8">
    <source>
        <dbReference type="ARBA" id="ARBA00022989"/>
    </source>
</evidence>
<keyword evidence="13" id="KW-0443">Lipid metabolism</keyword>
<name>A0ABQ5P348_9ACTN</name>
<comment type="pathway">
    <text evidence="3">Hormone biosynthesis.</text>
</comment>
<keyword evidence="6" id="KW-0479">Metal-binding</keyword>
<evidence type="ECO:0000256" key="9">
    <source>
        <dbReference type="ARBA" id="ARBA00023002"/>
    </source>
</evidence>
<dbReference type="CDD" id="cd03469">
    <property type="entry name" value="Rieske_RO_Alpha_N"/>
    <property type="match status" value="1"/>
</dbReference>
<keyword evidence="5" id="KW-0001">2Fe-2S</keyword>
<keyword evidence="25" id="KW-1185">Reference proteome</keyword>
<evidence type="ECO:0000256" key="5">
    <source>
        <dbReference type="ARBA" id="ARBA00022714"/>
    </source>
</evidence>
<keyword evidence="10" id="KW-0408">Iron</keyword>
<dbReference type="Gene3D" id="2.102.10.10">
    <property type="entry name" value="Rieske [2Fe-2S] iron-sulphur domain"/>
    <property type="match status" value="1"/>
</dbReference>
<comment type="similarity">
    <text evidence="15">Belongs to the cholesterol 7-desaturase family.</text>
</comment>
<dbReference type="Gene3D" id="3.90.380.10">
    <property type="entry name" value="Naphthalene 1,2-dioxygenase Alpha Subunit, Chain A, domain 1"/>
    <property type="match status" value="1"/>
</dbReference>
<feature type="transmembrane region" description="Helical" evidence="22">
    <location>
        <begin position="214"/>
        <end position="236"/>
    </location>
</feature>
<evidence type="ECO:0000256" key="22">
    <source>
        <dbReference type="SAM" id="Phobius"/>
    </source>
</evidence>
<dbReference type="Pfam" id="PF00355">
    <property type="entry name" value="Rieske"/>
    <property type="match status" value="1"/>
</dbReference>
<dbReference type="SUPFAM" id="SSF50022">
    <property type="entry name" value="ISP domain"/>
    <property type="match status" value="1"/>
</dbReference>
<evidence type="ECO:0000256" key="13">
    <source>
        <dbReference type="ARBA" id="ARBA00023221"/>
    </source>
</evidence>
<evidence type="ECO:0000256" key="7">
    <source>
        <dbReference type="ARBA" id="ARBA00022963"/>
    </source>
</evidence>
<evidence type="ECO:0000256" key="11">
    <source>
        <dbReference type="ARBA" id="ARBA00023014"/>
    </source>
</evidence>
<dbReference type="InterPro" id="IPR050584">
    <property type="entry name" value="Cholesterol_7-desaturase"/>
</dbReference>
<dbReference type="InterPro" id="IPR036922">
    <property type="entry name" value="Rieske_2Fe-2S_sf"/>
</dbReference>
<comment type="pathway">
    <text evidence="14">Steroid hormone biosynthesis; dafachronic acid biosynthesis.</text>
</comment>
<comment type="subcellular location">
    <subcellularLocation>
        <location evidence="2">Membrane</location>
    </subcellularLocation>
</comment>
<evidence type="ECO:0000256" key="4">
    <source>
        <dbReference type="ARBA" id="ARBA00022692"/>
    </source>
</evidence>
<comment type="subunit">
    <text evidence="18">Homotrimer. The two-component system 3-ketosteroid-9-alpha-monooxygenase is composed of an oxygenase component KshA and a reductase component KshB.</text>
</comment>
<evidence type="ECO:0000256" key="19">
    <source>
        <dbReference type="ARBA" id="ARBA00047853"/>
    </source>
</evidence>
<sequence>MSDARKFRLKHTSAPAPADTLRPPALPDPDGWFCLAFSHELTPRRVLTRPLLGEEVVLYRTAGGRLRAVQPHCPHLGAHLGAGGKVSGENIVCPFHRFAFDPSGRCVRTGYGRKPPRADLVHHPVTEANGSVYVWRHALGADPDWEVPNLYTPRSVAPSHHTFEVAGHPQDLAENAFDFGHLTQLHGLMDFTIEGRPVPGEKTAVLKGSARRPLLLGAGVRLSFNLMVIGLATFMIEMTFPKVRTSMHLVVHFTPVRPGRAHVRVGTAVDLDGLPFLGGPGVPVARLMSRLLTGVAQTWSCRDVSKDFAIWNHQLHTEHPRLAPGDGPIGLYRRWAQQFYTEPAAAEAHVEPPGDTATGSAR</sequence>
<keyword evidence="9" id="KW-0560">Oxidoreductase</keyword>
<dbReference type="RefSeq" id="WP_323449025.1">
    <property type="nucleotide sequence ID" value="NZ_BSBI01000009.1"/>
</dbReference>
<dbReference type="PANTHER" id="PTHR21266:SF32">
    <property type="entry name" value="CHOLESTEROL 7-DESATURASE NVD"/>
    <property type="match status" value="1"/>
</dbReference>
<dbReference type="SUPFAM" id="SSF55961">
    <property type="entry name" value="Bet v1-like"/>
    <property type="match status" value="1"/>
</dbReference>
<evidence type="ECO:0000256" key="12">
    <source>
        <dbReference type="ARBA" id="ARBA00023136"/>
    </source>
</evidence>
<accession>A0ABQ5P348</accession>
<dbReference type="InterPro" id="IPR017941">
    <property type="entry name" value="Rieske_2Fe-2S"/>
</dbReference>
<dbReference type="PROSITE" id="PS51296">
    <property type="entry name" value="RIESKE"/>
    <property type="match status" value="1"/>
</dbReference>
<feature type="domain" description="Rieske" evidence="23">
    <location>
        <begin position="32"/>
        <end position="134"/>
    </location>
</feature>
<evidence type="ECO:0000256" key="20">
    <source>
        <dbReference type="ARBA" id="ARBA00049548"/>
    </source>
</evidence>
<dbReference type="EMBL" id="BSBI01000009">
    <property type="protein sequence ID" value="GLF97021.1"/>
    <property type="molecule type" value="Genomic_DNA"/>
</dbReference>
<evidence type="ECO:0000256" key="10">
    <source>
        <dbReference type="ARBA" id="ARBA00023004"/>
    </source>
</evidence>
<gene>
    <name evidence="24" type="ORF">SYYSPA8_22010</name>
</gene>
<evidence type="ECO:0000259" key="23">
    <source>
        <dbReference type="PROSITE" id="PS51296"/>
    </source>
</evidence>
<keyword evidence="7" id="KW-0442">Lipid degradation</keyword>
<comment type="catalytic activity">
    <reaction evidence="20">
        <text>cholesterol + NADPH + O2 + H(+) = 7-dehydrocholesterol + NADP(+) + 2 H2O</text>
        <dbReference type="Rhea" id="RHEA:45024"/>
        <dbReference type="ChEBI" id="CHEBI:15377"/>
        <dbReference type="ChEBI" id="CHEBI:15378"/>
        <dbReference type="ChEBI" id="CHEBI:15379"/>
        <dbReference type="ChEBI" id="CHEBI:16113"/>
        <dbReference type="ChEBI" id="CHEBI:17759"/>
        <dbReference type="ChEBI" id="CHEBI:57783"/>
        <dbReference type="ChEBI" id="CHEBI:58349"/>
        <dbReference type="EC" id="1.14.19.21"/>
    </reaction>
    <physiologicalReaction direction="left-to-right" evidence="20">
        <dbReference type="Rhea" id="RHEA:45025"/>
    </physiologicalReaction>
</comment>
<evidence type="ECO:0000256" key="1">
    <source>
        <dbReference type="ARBA" id="ARBA00001962"/>
    </source>
</evidence>
<evidence type="ECO:0000256" key="17">
    <source>
        <dbReference type="ARBA" id="ARBA00030944"/>
    </source>
</evidence>
<feature type="region of interest" description="Disordered" evidence="21">
    <location>
        <begin position="1"/>
        <end position="23"/>
    </location>
</feature>